<evidence type="ECO:0000256" key="11">
    <source>
        <dbReference type="PIRSR" id="PIRSR000429-1"/>
    </source>
</evidence>
<dbReference type="InterPro" id="IPR020613">
    <property type="entry name" value="Thiolase_CS"/>
</dbReference>
<dbReference type="InterPro" id="IPR002155">
    <property type="entry name" value="Thiolase"/>
</dbReference>
<dbReference type="EMBL" id="CABPSP010000001">
    <property type="protein sequence ID" value="VVE61221.1"/>
    <property type="molecule type" value="Genomic_DNA"/>
</dbReference>
<evidence type="ECO:0000256" key="6">
    <source>
        <dbReference type="ARBA" id="ARBA00022679"/>
    </source>
</evidence>
<evidence type="ECO:0000259" key="13">
    <source>
        <dbReference type="Pfam" id="PF00108"/>
    </source>
</evidence>
<dbReference type="InterPro" id="IPR020617">
    <property type="entry name" value="Thiolase_C"/>
</dbReference>
<evidence type="ECO:0000256" key="5">
    <source>
        <dbReference type="ARBA" id="ARBA00016181"/>
    </source>
</evidence>
<dbReference type="GO" id="GO:0033812">
    <property type="term" value="F:3-oxoadipyl-CoA thiolase activity"/>
    <property type="evidence" value="ECO:0007669"/>
    <property type="project" value="UniProtKB-EC"/>
</dbReference>
<dbReference type="SUPFAM" id="SSF53901">
    <property type="entry name" value="Thiolase-like"/>
    <property type="match status" value="2"/>
</dbReference>
<dbReference type="AlphaFoldDB" id="A0A5E4ZIG9"/>
<dbReference type="InterPro" id="IPR020616">
    <property type="entry name" value="Thiolase_N"/>
</dbReference>
<evidence type="ECO:0000313" key="16">
    <source>
        <dbReference type="Proteomes" id="UP000383122"/>
    </source>
</evidence>
<dbReference type="PROSITE" id="PS00098">
    <property type="entry name" value="THIOLASE_1"/>
    <property type="match status" value="1"/>
</dbReference>
<dbReference type="GO" id="GO:0019619">
    <property type="term" value="P:3,4-dihydroxybenzoate catabolic process"/>
    <property type="evidence" value="ECO:0007669"/>
    <property type="project" value="InterPro"/>
</dbReference>
<dbReference type="PROSITE" id="PS00737">
    <property type="entry name" value="THIOLASE_2"/>
    <property type="match status" value="1"/>
</dbReference>
<dbReference type="InterPro" id="IPR020610">
    <property type="entry name" value="Thiolase_AS"/>
</dbReference>
<comment type="function">
    <text evidence="1">Catalyzes thiolytic cleavage of beta-ketoadipyl-CoA to succinyl-CoA and acetyl-CoA.</text>
</comment>
<comment type="pathway">
    <text evidence="2">Aromatic compound metabolism; beta-ketoadipate pathway; acetyl-CoA and succinyl-CoA from 3-oxoadipate: step 2/2.</text>
</comment>
<organism evidence="15 16">
    <name type="scientific">Pandoraea anapnoica</name>
    <dbReference type="NCBI Taxonomy" id="2508301"/>
    <lineage>
        <taxon>Bacteria</taxon>
        <taxon>Pseudomonadati</taxon>
        <taxon>Pseudomonadota</taxon>
        <taxon>Betaproteobacteria</taxon>
        <taxon>Burkholderiales</taxon>
        <taxon>Burkholderiaceae</taxon>
        <taxon>Pandoraea</taxon>
    </lineage>
</organism>
<evidence type="ECO:0000256" key="8">
    <source>
        <dbReference type="ARBA" id="ARBA00023315"/>
    </source>
</evidence>
<evidence type="ECO:0000256" key="7">
    <source>
        <dbReference type="ARBA" id="ARBA00022797"/>
    </source>
</evidence>
<proteinExistence type="inferred from homology"/>
<dbReference type="RefSeq" id="WP_150736783.1">
    <property type="nucleotide sequence ID" value="NZ_CABPSP010000001.1"/>
</dbReference>
<feature type="domain" description="Thiolase C-terminal" evidence="14">
    <location>
        <begin position="276"/>
        <end position="398"/>
    </location>
</feature>
<keyword evidence="16" id="KW-1185">Reference proteome</keyword>
<dbReference type="NCBIfam" id="TIGR01930">
    <property type="entry name" value="AcCoA-C-Actrans"/>
    <property type="match status" value="1"/>
</dbReference>
<dbReference type="PANTHER" id="PTHR18919:SF107">
    <property type="entry name" value="ACETYL-COA ACETYLTRANSFERASE, CYTOSOLIC"/>
    <property type="match status" value="1"/>
</dbReference>
<dbReference type="InterPro" id="IPR020615">
    <property type="entry name" value="Thiolase_acyl_enz_int_AS"/>
</dbReference>
<keyword evidence="7" id="KW-0058">Aromatic hydrocarbons catabolism</keyword>
<comment type="similarity">
    <text evidence="3 12">Belongs to the thiolase-like superfamily. Thiolase family.</text>
</comment>
<reference evidence="15 16" key="1">
    <citation type="submission" date="2019-08" db="EMBL/GenBank/DDBJ databases">
        <authorList>
            <person name="Peeters C."/>
        </authorList>
    </citation>
    <scope>NUCLEOTIDE SEQUENCE [LARGE SCALE GENOMIC DNA]</scope>
    <source>
        <strain evidence="15 16">LMG 31117</strain>
    </source>
</reference>
<accession>A0A5E4ZIG9</accession>
<dbReference type="InterPro" id="IPR016039">
    <property type="entry name" value="Thiolase-like"/>
</dbReference>
<dbReference type="NCBIfam" id="NF006551">
    <property type="entry name" value="PRK09050.1"/>
    <property type="match status" value="1"/>
</dbReference>
<name>A0A5E4ZIG9_9BURK</name>
<dbReference type="PIRSF" id="PIRSF000429">
    <property type="entry name" value="Ac-CoA_Ac_transf"/>
    <property type="match status" value="1"/>
</dbReference>
<evidence type="ECO:0000256" key="12">
    <source>
        <dbReference type="RuleBase" id="RU003557"/>
    </source>
</evidence>
<dbReference type="PANTHER" id="PTHR18919">
    <property type="entry name" value="ACETYL-COA C-ACYLTRANSFERASE"/>
    <property type="match status" value="1"/>
</dbReference>
<dbReference type="Gene3D" id="3.40.47.10">
    <property type="match status" value="1"/>
</dbReference>
<dbReference type="EC" id="2.3.1.174" evidence="4"/>
<evidence type="ECO:0000256" key="10">
    <source>
        <dbReference type="ARBA" id="ARBA00048527"/>
    </source>
</evidence>
<dbReference type="CDD" id="cd00751">
    <property type="entry name" value="thiolase"/>
    <property type="match status" value="1"/>
</dbReference>
<evidence type="ECO:0000256" key="2">
    <source>
        <dbReference type="ARBA" id="ARBA00005071"/>
    </source>
</evidence>
<gene>
    <name evidence="15" type="ORF">PAN31117_00505</name>
</gene>
<comment type="catalytic activity">
    <reaction evidence="10">
        <text>succinyl-CoA + acetyl-CoA = 3-oxoadipyl-CoA + CoA</text>
        <dbReference type="Rhea" id="RHEA:19481"/>
        <dbReference type="ChEBI" id="CHEBI:57287"/>
        <dbReference type="ChEBI" id="CHEBI:57288"/>
        <dbReference type="ChEBI" id="CHEBI:57292"/>
        <dbReference type="ChEBI" id="CHEBI:57348"/>
        <dbReference type="EC" id="2.3.1.174"/>
    </reaction>
</comment>
<keyword evidence="8 12" id="KW-0012">Acyltransferase</keyword>
<dbReference type="Pfam" id="PF00108">
    <property type="entry name" value="Thiolase_N"/>
    <property type="match status" value="1"/>
</dbReference>
<evidence type="ECO:0000256" key="1">
    <source>
        <dbReference type="ARBA" id="ARBA00003720"/>
    </source>
</evidence>
<protein>
    <recommendedName>
        <fullName evidence="5">Beta-ketoadipyl-CoA thiolase</fullName>
        <ecNumber evidence="4">2.3.1.174</ecNumber>
    </recommendedName>
    <alternativeName>
        <fullName evidence="9">3-oxoadipyl-CoA thiolase</fullName>
    </alternativeName>
</protein>
<dbReference type="Proteomes" id="UP000383122">
    <property type="component" value="Unassembled WGS sequence"/>
</dbReference>
<evidence type="ECO:0000256" key="3">
    <source>
        <dbReference type="ARBA" id="ARBA00010982"/>
    </source>
</evidence>
<feature type="active site" description="Proton acceptor" evidence="11">
    <location>
        <position position="386"/>
    </location>
</feature>
<dbReference type="Pfam" id="PF02803">
    <property type="entry name" value="Thiolase_C"/>
    <property type="match status" value="1"/>
</dbReference>
<feature type="active site" description="Proton acceptor" evidence="11">
    <location>
        <position position="356"/>
    </location>
</feature>
<dbReference type="InterPro" id="IPR012793">
    <property type="entry name" value="PcaF"/>
</dbReference>
<feature type="domain" description="Thiolase N-terminal" evidence="13">
    <location>
        <begin position="4"/>
        <end position="267"/>
    </location>
</feature>
<evidence type="ECO:0000259" key="14">
    <source>
        <dbReference type="Pfam" id="PF02803"/>
    </source>
</evidence>
<evidence type="ECO:0000256" key="9">
    <source>
        <dbReference type="ARBA" id="ARBA00041222"/>
    </source>
</evidence>
<dbReference type="OrthoDB" id="8951704at2"/>
<keyword evidence="6 12" id="KW-0808">Transferase</keyword>
<evidence type="ECO:0000313" key="15">
    <source>
        <dbReference type="EMBL" id="VVE61221.1"/>
    </source>
</evidence>
<dbReference type="NCBIfam" id="TIGR02430">
    <property type="entry name" value="pcaF"/>
    <property type="match status" value="1"/>
</dbReference>
<dbReference type="FunFam" id="3.40.47.10:FF:000010">
    <property type="entry name" value="Acetyl-CoA acetyltransferase (Thiolase)"/>
    <property type="match status" value="1"/>
</dbReference>
<feature type="active site" description="Acyl-thioester intermediate" evidence="11">
    <location>
        <position position="90"/>
    </location>
</feature>
<evidence type="ECO:0000256" key="4">
    <source>
        <dbReference type="ARBA" id="ARBA00012233"/>
    </source>
</evidence>
<dbReference type="PROSITE" id="PS00099">
    <property type="entry name" value="THIOLASE_3"/>
    <property type="match status" value="1"/>
</dbReference>
<sequence>MSEVFICDAIRTPIGRYGGALSSVRADDLGAIPLKALMARNANVDWTQVVDVIYGCANQAGEDNRNVARMSSLLAGLPQDVPGATINRLCGSGMDAIGTAARAIKAGEAGLMIAGGVESMSRAPFVMGKAASAFSRQAEMYDTTIGWRFVNPLMKAQYGVDSMPETGENVATDFGISREDQDRFAVRSQEKAARAQANGTLAEEITPVSITQKKGEAIIVDRDEHPRATSMEALARLKGVVRPDGTVTAGNASGVNDGACALLLADEASAARYGLTPRARVLGMATAGVAPRIMGIGPAPATQKLLARLGMSLDQFDVIELNEAFASQGLAVLRQLGVADDDLRVNPNGGAIALGHPLGMSGARLVTTAMYQLGRTGGRFALCTMCIGVGQGIAIAIEAV</sequence>